<proteinExistence type="predicted"/>
<accession>A0A5K3FUX1</accession>
<feature type="region of interest" description="Disordered" evidence="1">
    <location>
        <begin position="201"/>
        <end position="242"/>
    </location>
</feature>
<protein>
    <submittedName>
        <fullName evidence="2">APC_basic domain-containing protein</fullName>
    </submittedName>
</protein>
<sequence>MIFYPLLSDLSMKCVVVFLKHRQLLESLRQSDQLDDEERGFEATFVNPLLKAQAASGVRRTLASLRTTETGTSMLGGEGSGVPSVRSRAAIDSNQQGLKGIDRKRVETLRQQRKHTTGLQIFQDDDIVGDLPNLPAIQSGASDFGESLSRLAKPISEWNVENLKKPVAKLNQQAALSAASTSLPPAHPVRTGETLTVYKDSQHDAREPAPDPPTPRPSSIGPRPRGLKVKKPPTSPTEPPQQSSLLFSFEALKAALLQQPSVAECLRSESDADVEFFCDVDALYSHNEETCFEMNRGLSADLASCGQTLDPGECFFSLALDDKLSKTLLSEIADITSGNYPVERTRVTALLSGRKDCCDLIRKLDSVVARFDPSQGRQ</sequence>
<reference evidence="2" key="1">
    <citation type="submission" date="2019-11" db="UniProtKB">
        <authorList>
            <consortium name="WormBaseParasite"/>
        </authorList>
    </citation>
    <scope>IDENTIFICATION</scope>
</reference>
<dbReference type="AlphaFoldDB" id="A0A5K3FUX1"/>
<organism evidence="2">
    <name type="scientific">Mesocestoides corti</name>
    <name type="common">Flatworm</name>
    <dbReference type="NCBI Taxonomy" id="53468"/>
    <lineage>
        <taxon>Eukaryota</taxon>
        <taxon>Metazoa</taxon>
        <taxon>Spiralia</taxon>
        <taxon>Lophotrochozoa</taxon>
        <taxon>Platyhelminthes</taxon>
        <taxon>Cestoda</taxon>
        <taxon>Eucestoda</taxon>
        <taxon>Cyclophyllidea</taxon>
        <taxon>Mesocestoididae</taxon>
        <taxon>Mesocestoides</taxon>
    </lineage>
</organism>
<dbReference type="WBParaSite" id="MCU_011785-RA">
    <property type="protein sequence ID" value="MCU_011785-RA"/>
    <property type="gene ID" value="MCU_011785"/>
</dbReference>
<name>A0A5K3FUX1_MESCO</name>
<evidence type="ECO:0000256" key="1">
    <source>
        <dbReference type="SAM" id="MobiDB-lite"/>
    </source>
</evidence>
<evidence type="ECO:0000313" key="2">
    <source>
        <dbReference type="WBParaSite" id="MCU_011785-RA"/>
    </source>
</evidence>